<dbReference type="EMBL" id="JACJVO010000028">
    <property type="protein sequence ID" value="MBB6733541.1"/>
    <property type="molecule type" value="Genomic_DNA"/>
</dbReference>
<feature type="domain" description="SLH" evidence="1">
    <location>
        <begin position="327"/>
        <end position="390"/>
    </location>
</feature>
<sequence length="392" mass="40784">NPGGGTGAQGENDENTVYRADLSDLTIQAGSAELELPSGKTRAVLTLEAAQALAKGTLTVKSGEASLAIDGRNLQALLAMLGNGDAAGASVAIELRPLPADEPHQASAEADGSPLKIASLPYELDLILLTAAGVERRLPAFDWPVSLTLPIDGSADKELLGLYTYDSASGQWTYIEGGKAETGDGSGGTWTAELPHFSEYAVFAYEKSFADVVKEQWYERAVAVLSAKHVAQGIDATHFGPNDPVTRAQFAALLGRALNLPSRTATFTDVAPNAWYAEAVSAVSAAGIMAGTGAGRFAPDLPMTREQMAVALAGAAKRLPLAAARQAAPFSDEANVSGWAKESVDLAQTLGLMNGADGNRFEPKLILTRAQAATAIYRLLQAAESAGESQSR</sequence>
<feature type="domain" description="SLH" evidence="1">
    <location>
        <begin position="263"/>
        <end position="326"/>
    </location>
</feature>
<dbReference type="PANTHER" id="PTHR43308">
    <property type="entry name" value="OUTER MEMBRANE PROTEIN ALPHA-RELATED"/>
    <property type="match status" value="1"/>
</dbReference>
<evidence type="ECO:0000313" key="2">
    <source>
        <dbReference type="EMBL" id="MBB6733541.1"/>
    </source>
</evidence>
<feature type="domain" description="SLH" evidence="1">
    <location>
        <begin position="205"/>
        <end position="262"/>
    </location>
</feature>
<dbReference type="PROSITE" id="PS51272">
    <property type="entry name" value="SLH"/>
    <property type="match status" value="3"/>
</dbReference>
<evidence type="ECO:0000259" key="1">
    <source>
        <dbReference type="PROSITE" id="PS51272"/>
    </source>
</evidence>
<reference evidence="2 3" key="1">
    <citation type="submission" date="2020-08" db="EMBL/GenBank/DDBJ databases">
        <title>Cohnella phylogeny.</title>
        <authorList>
            <person name="Dunlap C."/>
        </authorList>
    </citation>
    <scope>NUCLEOTIDE SEQUENCE [LARGE SCALE GENOMIC DNA]</scope>
    <source>
        <strain evidence="2 3">CBP 2801</strain>
    </source>
</reference>
<dbReference type="InterPro" id="IPR051465">
    <property type="entry name" value="Cell_Envelope_Struct_Comp"/>
</dbReference>
<evidence type="ECO:0000313" key="3">
    <source>
        <dbReference type="Proteomes" id="UP000564644"/>
    </source>
</evidence>
<dbReference type="Proteomes" id="UP000564644">
    <property type="component" value="Unassembled WGS sequence"/>
</dbReference>
<feature type="non-terminal residue" evidence="2">
    <location>
        <position position="1"/>
    </location>
</feature>
<organism evidence="2 3">
    <name type="scientific">Cohnella zeiphila</name>
    <dbReference type="NCBI Taxonomy" id="2761120"/>
    <lineage>
        <taxon>Bacteria</taxon>
        <taxon>Bacillati</taxon>
        <taxon>Bacillota</taxon>
        <taxon>Bacilli</taxon>
        <taxon>Bacillales</taxon>
        <taxon>Paenibacillaceae</taxon>
        <taxon>Cohnella</taxon>
    </lineage>
</organism>
<name>A0A7X0SPC8_9BACL</name>
<dbReference type="RefSeq" id="WP_185131207.1">
    <property type="nucleotide sequence ID" value="NZ_JACJVO010000028.1"/>
</dbReference>
<gene>
    <name evidence="2" type="ORF">H7C18_21685</name>
</gene>
<keyword evidence="3" id="KW-1185">Reference proteome</keyword>
<dbReference type="PANTHER" id="PTHR43308:SF5">
    <property type="entry name" value="S-LAYER PROTEIN _ PEPTIDOGLYCAN ENDO-BETA-N-ACETYLGLUCOSAMINIDASE"/>
    <property type="match status" value="1"/>
</dbReference>
<comment type="caution">
    <text evidence="2">The sequence shown here is derived from an EMBL/GenBank/DDBJ whole genome shotgun (WGS) entry which is preliminary data.</text>
</comment>
<protein>
    <submittedName>
        <fullName evidence="2">S-layer homology domain-containing protein</fullName>
    </submittedName>
</protein>
<dbReference type="InterPro" id="IPR001119">
    <property type="entry name" value="SLH_dom"/>
</dbReference>
<dbReference type="AlphaFoldDB" id="A0A7X0SPC8"/>
<accession>A0A7X0SPC8</accession>
<dbReference type="Pfam" id="PF00395">
    <property type="entry name" value="SLH"/>
    <property type="match status" value="3"/>
</dbReference>
<proteinExistence type="predicted"/>